<sequence>MNMSKAMDLPMLSKPVPYKPRRHRRSKVPLSVISAIAVILFVQFSLLPWYISRPTPESLAVSQLQLERLDAGLEQCAEFSTPLAQYTFPVSSTRENSRWNPSSGQNDTIVLRNATLFDGESFVKDLVDIVFKKGVIVSVLPATKSDVDFSGARALNLDGNYVTPGLVDMHSHHLDGNWPGLKGVEDVNEINPGDFGALTPFLRAVDGIHAYDIATTIIASGGVTSSLILPGSANIMGGEGYLVKNILRSGPNGEEVVEEILLEHGVPAKERRRYMKMACGENPSRVYSHTRLGNAWLFREHMSKAQELLQKQETWCRTAALVRSSGDATAIAELTADGGLPTSLKLDSSLAMLRGKIGVNVHCYETEDFWDMIQHSKEFNFRVQAFHHALDAWKVPEMIKDSGENITVATFFDFSLYKKEAYQASLWAGKILAEHGVPIAYKSDHGMEETSAKYLLYQAANGHSFGLPEHLALQSVTSVPARSLEIDHRVGYARVGYDADLVVWDSHPLSVGATPLQVYIDGKATLDPVKVKESLSKVKVQASDNVVKPAMRKTLSADVKAEVCARVEAPGTKVVVKGITKSYLERPGKQSTEIGSDLIMVLDSGKISCFGSEGDCFSASAGGSIVQLENGHVLPGLTALSANLGLAEIISESSTSDGTVSQKVDILDPENLVYAKYGVHLEGRAFARARLGGVTKAISVPITGGEEPSGFLSGVSVGIKTSGKKTLLDGGIFQEDVALHISIGQTSKDTPGSETISGAIGKLRKLLKVSAGKDSIYGKVANGTFPLVIYVENHYDIQQLIKIKQDFPTINLVLKGGSGLPLVAKELATAKIPVILTSSRGAPDTFEKLDTLTGPPLTPSPAQILSDAGVKFGIAIAAFSDSHIQNLAIEASWASKYAGLSNEAAVNLVSRNIEDILGLGVDEATRDFVVYEGDPLQFGASVVLAVDGQDRQVVSCWPESD</sequence>
<dbReference type="SUPFAM" id="SSF51556">
    <property type="entry name" value="Metallo-dependent hydrolases"/>
    <property type="match status" value="1"/>
</dbReference>
<feature type="transmembrane region" description="Helical" evidence="1">
    <location>
        <begin position="28"/>
        <end position="51"/>
    </location>
</feature>
<gene>
    <name evidence="3" type="ORF">PVAG01_10294</name>
</gene>
<dbReference type="InterPro" id="IPR011059">
    <property type="entry name" value="Metal-dep_hydrolase_composite"/>
</dbReference>
<keyword evidence="4" id="KW-1185">Reference proteome</keyword>
<accession>A0ABR4P5J8</accession>
<feature type="domain" description="Amidohydrolase-related" evidence="2">
    <location>
        <begin position="429"/>
        <end position="523"/>
    </location>
</feature>
<dbReference type="Gene3D" id="3.20.20.140">
    <property type="entry name" value="Metal-dependent hydrolases"/>
    <property type="match status" value="2"/>
</dbReference>
<organism evidence="3 4">
    <name type="scientific">Phlyctema vagabunda</name>
    <dbReference type="NCBI Taxonomy" id="108571"/>
    <lineage>
        <taxon>Eukaryota</taxon>
        <taxon>Fungi</taxon>
        <taxon>Dikarya</taxon>
        <taxon>Ascomycota</taxon>
        <taxon>Pezizomycotina</taxon>
        <taxon>Leotiomycetes</taxon>
        <taxon>Helotiales</taxon>
        <taxon>Dermateaceae</taxon>
        <taxon>Phlyctema</taxon>
    </lineage>
</organism>
<comment type="caution">
    <text evidence="3">The sequence shown here is derived from an EMBL/GenBank/DDBJ whole genome shotgun (WGS) entry which is preliminary data.</text>
</comment>
<evidence type="ECO:0000256" key="1">
    <source>
        <dbReference type="SAM" id="Phobius"/>
    </source>
</evidence>
<dbReference type="InterPro" id="IPR032466">
    <property type="entry name" value="Metal_Hydrolase"/>
</dbReference>
<name>A0ABR4P5J8_9HELO</name>
<protein>
    <recommendedName>
        <fullName evidence="2">Amidohydrolase-related domain-containing protein</fullName>
    </recommendedName>
</protein>
<reference evidence="3 4" key="1">
    <citation type="submission" date="2024-06" db="EMBL/GenBank/DDBJ databases">
        <title>Complete genome of Phlyctema vagabunda strain 19-DSS-EL-015.</title>
        <authorList>
            <person name="Fiorenzani C."/>
        </authorList>
    </citation>
    <scope>NUCLEOTIDE SEQUENCE [LARGE SCALE GENOMIC DNA]</scope>
    <source>
        <strain evidence="3 4">19-DSS-EL-015</strain>
    </source>
</reference>
<dbReference type="InterPro" id="IPR050138">
    <property type="entry name" value="DHOase/Allantoinase_Hydrolase"/>
</dbReference>
<dbReference type="EMBL" id="JBFCZG010000009">
    <property type="protein sequence ID" value="KAL3418578.1"/>
    <property type="molecule type" value="Genomic_DNA"/>
</dbReference>
<dbReference type="Pfam" id="PF01979">
    <property type="entry name" value="Amidohydro_1"/>
    <property type="match status" value="1"/>
</dbReference>
<keyword evidence="1" id="KW-0812">Transmembrane</keyword>
<dbReference type="Proteomes" id="UP001629113">
    <property type="component" value="Unassembled WGS sequence"/>
</dbReference>
<evidence type="ECO:0000313" key="3">
    <source>
        <dbReference type="EMBL" id="KAL3418578.1"/>
    </source>
</evidence>
<dbReference type="PANTHER" id="PTHR43668">
    <property type="entry name" value="ALLANTOINASE"/>
    <property type="match status" value="1"/>
</dbReference>
<evidence type="ECO:0000313" key="4">
    <source>
        <dbReference type="Proteomes" id="UP001629113"/>
    </source>
</evidence>
<evidence type="ECO:0000259" key="2">
    <source>
        <dbReference type="Pfam" id="PF01979"/>
    </source>
</evidence>
<dbReference type="PANTHER" id="PTHR43668:SF5">
    <property type="entry name" value="AMIDOHYDROLASE 3 DOMAIN-CONTAINING PROTEIN"/>
    <property type="match status" value="1"/>
</dbReference>
<dbReference type="SUPFAM" id="SSF51338">
    <property type="entry name" value="Composite domain of metallo-dependent hydrolases"/>
    <property type="match status" value="1"/>
</dbReference>
<keyword evidence="1" id="KW-0472">Membrane</keyword>
<dbReference type="InterPro" id="IPR006680">
    <property type="entry name" value="Amidohydro-rel"/>
</dbReference>
<keyword evidence="1" id="KW-1133">Transmembrane helix</keyword>
<proteinExistence type="predicted"/>